<proteinExistence type="predicted"/>
<feature type="compositionally biased region" description="Polar residues" evidence="1">
    <location>
        <begin position="70"/>
        <end position="80"/>
    </location>
</feature>
<feature type="non-terminal residue" evidence="2">
    <location>
        <position position="1"/>
    </location>
</feature>
<organism evidence="2 3">
    <name type="scientific">Trypanosoma theileri</name>
    <dbReference type="NCBI Taxonomy" id="67003"/>
    <lineage>
        <taxon>Eukaryota</taxon>
        <taxon>Discoba</taxon>
        <taxon>Euglenozoa</taxon>
        <taxon>Kinetoplastea</taxon>
        <taxon>Metakinetoplastina</taxon>
        <taxon>Trypanosomatida</taxon>
        <taxon>Trypanosomatidae</taxon>
        <taxon>Trypanosoma</taxon>
    </lineage>
</organism>
<evidence type="ECO:0000313" key="3">
    <source>
        <dbReference type="Proteomes" id="UP000192257"/>
    </source>
</evidence>
<dbReference type="AlphaFoldDB" id="A0A1X0NHU8"/>
<dbReference type="RefSeq" id="XP_028877815.1">
    <property type="nucleotide sequence ID" value="XM_029030881.1"/>
</dbReference>
<dbReference type="EMBL" id="NBCO01000058">
    <property type="protein sequence ID" value="ORC83749.1"/>
    <property type="molecule type" value="Genomic_DNA"/>
</dbReference>
<dbReference type="Proteomes" id="UP000192257">
    <property type="component" value="Unassembled WGS sequence"/>
</dbReference>
<gene>
    <name evidence="2" type="ORF">TM35_000581120</name>
</gene>
<comment type="caution">
    <text evidence="2">The sequence shown here is derived from an EMBL/GenBank/DDBJ whole genome shotgun (WGS) entry which is preliminary data.</text>
</comment>
<accession>A0A1X0NHU8</accession>
<evidence type="ECO:0000256" key="1">
    <source>
        <dbReference type="SAM" id="MobiDB-lite"/>
    </source>
</evidence>
<sequence>VMANRGAEEWSDLFITASRDHECTQDESTTRIHKLNCSAYKEARKIDNISYRFPDSIPAQAHKGEMDASLSAQDVHQGQLQVPGVPERSLSEATS</sequence>
<protein>
    <submittedName>
        <fullName evidence="2">Uncharacterized protein</fullName>
    </submittedName>
</protein>
<feature type="region of interest" description="Disordered" evidence="1">
    <location>
        <begin position="62"/>
        <end position="95"/>
    </location>
</feature>
<dbReference type="GeneID" id="39990661"/>
<reference evidence="2 3" key="1">
    <citation type="submission" date="2017-03" db="EMBL/GenBank/DDBJ databases">
        <title>An alternative strategy for trypanosome survival in the mammalian bloodstream revealed through genome and transcriptome analysis of the ubiquitous bovine parasite Trypanosoma (Megatrypanum) theileri.</title>
        <authorList>
            <person name="Kelly S."/>
            <person name="Ivens A."/>
            <person name="Mott A."/>
            <person name="O'Neill E."/>
            <person name="Emms D."/>
            <person name="Macleod O."/>
            <person name="Voorheis P."/>
            <person name="Matthews J."/>
            <person name="Matthews K."/>
            <person name="Carrington M."/>
        </authorList>
    </citation>
    <scope>NUCLEOTIDE SEQUENCE [LARGE SCALE GENOMIC DNA]</scope>
    <source>
        <strain evidence="2">Edinburgh</strain>
    </source>
</reference>
<dbReference type="VEuPathDB" id="TriTrypDB:TM35_000581120"/>
<evidence type="ECO:0000313" key="2">
    <source>
        <dbReference type="EMBL" id="ORC83749.1"/>
    </source>
</evidence>
<keyword evidence="3" id="KW-1185">Reference proteome</keyword>
<feature type="non-terminal residue" evidence="2">
    <location>
        <position position="95"/>
    </location>
</feature>
<name>A0A1X0NHU8_9TRYP</name>